<feature type="domain" description="RWP-RK" evidence="5">
    <location>
        <begin position="519"/>
        <end position="604"/>
    </location>
</feature>
<dbReference type="Pfam" id="PF02042">
    <property type="entry name" value="RWP-RK"/>
    <property type="match status" value="2"/>
</dbReference>
<dbReference type="Gene3D" id="3.10.20.90">
    <property type="entry name" value="Phosphatidylinositol 3-kinase Catalytic Subunit, Chain A, domain 1"/>
    <property type="match status" value="1"/>
</dbReference>
<dbReference type="SMART" id="SM00666">
    <property type="entry name" value="PB1"/>
    <property type="match status" value="1"/>
</dbReference>
<keyword evidence="3" id="KW-0804">Transcription</keyword>
<keyword evidence="2" id="KW-0238">DNA-binding</keyword>
<sequence>MNLLRLPDWKTVQCTLLTLLGPFSRSQITSYKEWFWIPKIPEEDQSRVTMSQEDSVMKNTGDVESSSFSDSSEELLTKLLLKVPRPRKKLPKDEGFLWVFWTPQNLPSVPETTVQFATRDKIKAALFKFRCLNSNILVQFWAPKVIGGRYILTTSDQDFGLTHLDRRLLLYRLQSENYNIFLDGHEEQIGLPGRVFRHPFPELTPDVLTYSSKDLPLRDLAVICGVKGTFALPVFEPSGQCCVGVLELVDTIGDNVLLGMKCEEACRVLKEADLISSCVLNTHDIQRREGLRYAVDKINGLPCVSRGPEADVGSLENSCATFNRRSVVGAEQSGIAVTPLDETCILSDVEVLEQYFGWKLEDAAEDLGVSRSTLKRICRKHGISRWPSYRRNKDSCSTSNLTHINEFVRGGDTPETSGRDPSPTILFQTPVALHLVHDSSFTPFQCPLSHLTPSDAHCGDNVQSVEGPQFLLENVNEAPCMSHNAVADSGSLDWSFDTVNGGNLDGAGQISSIASTPIEKTCILSERENQNTETQLNYEVLKQYFGRKLEDAAESLGVTRSTLKRICRKHGISRWPFYRRNKDNHRMNEFIRGGDQERRLESSNRGPSFSANSVLLEQATNAVAHTIPDVTQVQDGSTVTMKAIYRDDCIKFRLSFSSGMAELVENVTERLPLMVGSFSIKYLDDEGDWILVACDKDVKDLFHMGRRNYRVLAVLARGLDAYALLQDWLLQYGDVNLRSLEPVNCHSDQRVPGADFIYLGMHGIAFMCWSSGLCINRLTILNDRPGLAQNGLSTSFSYESLISFSINRFTKFVFFVHVTHVFKDVSIFRDVDIHMFREFIIIEDDSIDTPFDKQHILERHIRALEGIACYPDAYGDVQKRQPKNVRRWSLHLSPESVMIQFWAPRRIGRRSFLAASDQPFALGGDLEMHKGIWSYRKFCEGFECNVEEGQGTSSGPLGRVFRHKLPESSPDVSLYYCNEFPLRDVAVNCGVKSVLTVPLLEPSSCGRCIGVLEVAAFTNR</sequence>
<dbReference type="Proteomes" id="UP001188597">
    <property type="component" value="Unassembled WGS sequence"/>
</dbReference>
<evidence type="ECO:0000256" key="2">
    <source>
        <dbReference type="ARBA" id="ARBA00023125"/>
    </source>
</evidence>
<dbReference type="AlphaFoldDB" id="A0AA88VAE0"/>
<accession>A0AA88VAE0</accession>
<dbReference type="PROSITE" id="PS51745">
    <property type="entry name" value="PB1"/>
    <property type="match status" value="1"/>
</dbReference>
<evidence type="ECO:0000256" key="1">
    <source>
        <dbReference type="ARBA" id="ARBA00023015"/>
    </source>
</evidence>
<dbReference type="PANTHER" id="PTHR32002">
    <property type="entry name" value="PROTEIN NLP8"/>
    <property type="match status" value="1"/>
</dbReference>
<dbReference type="InterPro" id="IPR000270">
    <property type="entry name" value="PB1_dom"/>
</dbReference>
<evidence type="ECO:0000259" key="5">
    <source>
        <dbReference type="PROSITE" id="PS51519"/>
    </source>
</evidence>
<dbReference type="SUPFAM" id="SSF54277">
    <property type="entry name" value="CAD &amp; PB1 domains"/>
    <property type="match status" value="1"/>
</dbReference>
<dbReference type="InterPro" id="IPR045012">
    <property type="entry name" value="NLP"/>
</dbReference>
<reference evidence="7" key="1">
    <citation type="submission" date="2022-12" db="EMBL/GenBank/DDBJ databases">
        <title>Draft genome assemblies for two species of Escallonia (Escalloniales).</title>
        <authorList>
            <person name="Chanderbali A."/>
            <person name="Dervinis C."/>
            <person name="Anghel I."/>
            <person name="Soltis D."/>
            <person name="Soltis P."/>
            <person name="Zapata F."/>
        </authorList>
    </citation>
    <scope>NUCLEOTIDE SEQUENCE</scope>
    <source>
        <strain evidence="7">UCBG64.0493</strain>
        <tissue evidence="7">Leaf</tissue>
    </source>
</reference>
<protein>
    <submittedName>
        <fullName evidence="7">Uncharacterized protein</fullName>
    </submittedName>
</protein>
<dbReference type="GO" id="GO:0003677">
    <property type="term" value="F:DNA binding"/>
    <property type="evidence" value="ECO:0007669"/>
    <property type="project" value="UniProtKB-KW"/>
</dbReference>
<feature type="domain" description="RWP-RK" evidence="5">
    <location>
        <begin position="330"/>
        <end position="415"/>
    </location>
</feature>
<gene>
    <name evidence="7" type="ORF">RJ639_019394</name>
</gene>
<keyword evidence="1" id="KW-0805">Transcription regulation</keyword>
<organism evidence="7 8">
    <name type="scientific">Escallonia herrerae</name>
    <dbReference type="NCBI Taxonomy" id="1293975"/>
    <lineage>
        <taxon>Eukaryota</taxon>
        <taxon>Viridiplantae</taxon>
        <taxon>Streptophyta</taxon>
        <taxon>Embryophyta</taxon>
        <taxon>Tracheophyta</taxon>
        <taxon>Spermatophyta</taxon>
        <taxon>Magnoliopsida</taxon>
        <taxon>eudicotyledons</taxon>
        <taxon>Gunneridae</taxon>
        <taxon>Pentapetalae</taxon>
        <taxon>asterids</taxon>
        <taxon>campanulids</taxon>
        <taxon>Escalloniales</taxon>
        <taxon>Escalloniaceae</taxon>
        <taxon>Escallonia</taxon>
    </lineage>
</organism>
<feature type="domain" description="PB1" evidence="6">
    <location>
        <begin position="638"/>
        <end position="719"/>
    </location>
</feature>
<evidence type="ECO:0000313" key="7">
    <source>
        <dbReference type="EMBL" id="KAK3003399.1"/>
    </source>
</evidence>
<proteinExistence type="predicted"/>
<evidence type="ECO:0000259" key="6">
    <source>
        <dbReference type="PROSITE" id="PS51745"/>
    </source>
</evidence>
<dbReference type="PROSITE" id="PS51519">
    <property type="entry name" value="RWP_RK"/>
    <property type="match status" value="2"/>
</dbReference>
<dbReference type="Pfam" id="PF00564">
    <property type="entry name" value="PB1"/>
    <property type="match status" value="1"/>
</dbReference>
<keyword evidence="8" id="KW-1185">Reference proteome</keyword>
<evidence type="ECO:0000313" key="8">
    <source>
        <dbReference type="Proteomes" id="UP001188597"/>
    </source>
</evidence>
<keyword evidence="4" id="KW-0539">Nucleus</keyword>
<dbReference type="GO" id="GO:0003700">
    <property type="term" value="F:DNA-binding transcription factor activity"/>
    <property type="evidence" value="ECO:0007669"/>
    <property type="project" value="InterPro"/>
</dbReference>
<dbReference type="InterPro" id="IPR003035">
    <property type="entry name" value="RWP-RK_dom"/>
</dbReference>
<evidence type="ECO:0000256" key="4">
    <source>
        <dbReference type="ARBA" id="ARBA00023242"/>
    </source>
</evidence>
<dbReference type="PANTHER" id="PTHR32002:SF35">
    <property type="entry name" value="PROTEIN NLP6"/>
    <property type="match status" value="1"/>
</dbReference>
<dbReference type="Gene3D" id="1.10.10.60">
    <property type="entry name" value="Homeodomain-like"/>
    <property type="match status" value="1"/>
</dbReference>
<dbReference type="InterPro" id="IPR053793">
    <property type="entry name" value="PB1-like"/>
</dbReference>
<name>A0AA88VAE0_9ASTE</name>
<comment type="caution">
    <text evidence="7">The sequence shown here is derived from an EMBL/GenBank/DDBJ whole genome shotgun (WGS) entry which is preliminary data.</text>
</comment>
<evidence type="ECO:0000256" key="3">
    <source>
        <dbReference type="ARBA" id="ARBA00023163"/>
    </source>
</evidence>
<dbReference type="EMBL" id="JAVXUP010002426">
    <property type="protein sequence ID" value="KAK3003399.1"/>
    <property type="molecule type" value="Genomic_DNA"/>
</dbReference>